<organism evidence="1 2">
    <name type="scientific">Macrostomum lignano</name>
    <dbReference type="NCBI Taxonomy" id="282301"/>
    <lineage>
        <taxon>Eukaryota</taxon>
        <taxon>Metazoa</taxon>
        <taxon>Spiralia</taxon>
        <taxon>Lophotrochozoa</taxon>
        <taxon>Platyhelminthes</taxon>
        <taxon>Rhabditophora</taxon>
        <taxon>Macrostomorpha</taxon>
        <taxon>Macrostomida</taxon>
        <taxon>Macrostomidae</taxon>
        <taxon>Macrostomum</taxon>
    </lineage>
</organism>
<reference evidence="1 2" key="1">
    <citation type="submission" date="2017-06" db="EMBL/GenBank/DDBJ databases">
        <title>A platform for efficient transgenesis in Macrostomum lignano, a flatworm model organism for stem cell research.</title>
        <authorList>
            <person name="Berezikov E."/>
        </authorList>
    </citation>
    <scope>NUCLEOTIDE SEQUENCE [LARGE SCALE GENOMIC DNA]</scope>
    <source>
        <strain evidence="1">DV1</strain>
        <tissue evidence="1">Whole organism</tissue>
    </source>
</reference>
<protein>
    <recommendedName>
        <fullName evidence="3">CxC2-like cysteine cluster KDZ transposase-associated domain-containing protein</fullName>
    </recommendedName>
</protein>
<evidence type="ECO:0008006" key="3">
    <source>
        <dbReference type="Google" id="ProtNLM"/>
    </source>
</evidence>
<dbReference type="Pfam" id="PF18758">
    <property type="entry name" value="KDZ"/>
    <property type="match status" value="1"/>
</dbReference>
<dbReference type="AlphaFoldDB" id="A0A267F8Q4"/>
<evidence type="ECO:0000313" key="1">
    <source>
        <dbReference type="EMBL" id="PAA69594.1"/>
    </source>
</evidence>
<dbReference type="PANTHER" id="PTHR33096">
    <property type="entry name" value="CXC2 DOMAIN-CONTAINING PROTEIN"/>
    <property type="match status" value="1"/>
</dbReference>
<dbReference type="OrthoDB" id="10063408at2759"/>
<dbReference type="InterPro" id="IPR040521">
    <property type="entry name" value="KDZ"/>
</dbReference>
<keyword evidence="2" id="KW-1185">Reference proteome</keyword>
<gene>
    <name evidence="1" type="ORF">BOX15_Mlig000967g1</name>
</gene>
<accession>A0A267F8Q4</accession>
<comment type="caution">
    <text evidence="1">The sequence shown here is derived from an EMBL/GenBank/DDBJ whole genome shotgun (WGS) entry which is preliminary data.</text>
</comment>
<proteinExistence type="predicted"/>
<sequence length="472" mass="53285">MTRSSIVRPTCKMKQCVIGKRQRTVNVPYDQARKRYRYRLDQGSSAKEDDDKDYVEVENIGENIGINESASRHKRRCDSSFKRWQENRKALFNSFCEMQQCSGLCQLCQTADSSYRCHNCGLSNVCETCLVKQHQHQPLHAVEKWNGHYFERVQQTIVRQLPCSCEIKVYSSVDVIFITEEAEEINVQLNICNCTSLSKSIILLGYWPIQAIPEKSRKPKATSIRLMLLIESLGQCSSASLFSICKALQLHKTPMWSFKPVNIYRLLNSFGAFRAFEHLVDDLRWSGNVDCPACFVEPDCNDNQPCFLMLDGCFGIRHRKTAGDEKLESAPIPDMFVDVDVGRPTEPADDHCANWNAGGRGHALTSASDVQRLDVFGCFCGSCRHGCIRYLADMTTPGEKLNYACAMVARALHEIPSVVPLVVSYDVSCKLKGHFTDDRVTFVVPAFHASLLMATFTSAKLHRAFVTTKELA</sequence>
<dbReference type="Proteomes" id="UP000215902">
    <property type="component" value="Unassembled WGS sequence"/>
</dbReference>
<dbReference type="EMBL" id="NIVC01001309">
    <property type="protein sequence ID" value="PAA69594.1"/>
    <property type="molecule type" value="Genomic_DNA"/>
</dbReference>
<dbReference type="PANTHER" id="PTHR33096:SF1">
    <property type="entry name" value="CXC1-LIKE CYSTEINE CLUSTER ASSOCIATED WITH KDZ TRANSPOSASES DOMAIN-CONTAINING PROTEIN"/>
    <property type="match status" value="1"/>
</dbReference>
<name>A0A267F8Q4_9PLAT</name>
<evidence type="ECO:0000313" key="2">
    <source>
        <dbReference type="Proteomes" id="UP000215902"/>
    </source>
</evidence>